<dbReference type="InterPro" id="IPR010752">
    <property type="entry name" value="DUF1329"/>
</dbReference>
<sequence length="454" mass="50884">MKRAMLMATLTTALCASGHALAAVSAEEAKELGQKLTEFGAEKAGNADGSIPAYTGGVKDLAIPADFKPGSGHYPDPFKDDKPIASITKANAAQYADNLMPGTKALLDRLPGFRMDVYKTRRTMAYPDWVLKNTVACAQTAKLAGKVKGDSVEGAFACIPFPIPKDGYEVMWNQNLRYQGPRTDFRFRTILIDESGHKTLMGDNETQFIYQYYDRNGSKLPDNFFRTGFTRFYGPPANVGMLTLAKYTINAGEDDDTTWIYMPGQRRVRVAPEYKYDTPMAQIGGTLLFDEIGGFQGRMDRFDFKLVGKKEVYVPYNNYRAYNSSNLAGDKFTNPDDVRWEKHRVWVVEATLKPGVRNIYSHRTYYIDEDTWLIVGYDAYDQSNALYRTGYTLDIVPYDKPRVGQPNAVMYDLTKGNYSVTADTGTPSQHMIPYDEVPNLGNYNTQALLNAGVR</sequence>
<keyword evidence="3" id="KW-1185">Reference proteome</keyword>
<evidence type="ECO:0000256" key="1">
    <source>
        <dbReference type="SAM" id="SignalP"/>
    </source>
</evidence>
<evidence type="ECO:0000313" key="2">
    <source>
        <dbReference type="EMBL" id="RQH04966.1"/>
    </source>
</evidence>
<protein>
    <submittedName>
        <fullName evidence="2">DUF1329 domain-containing protein</fullName>
    </submittedName>
</protein>
<name>A0A3N6PY45_9BURK</name>
<gene>
    <name evidence="2" type="ORF">D1Y85_16260</name>
</gene>
<evidence type="ECO:0000313" key="3">
    <source>
        <dbReference type="Proteomes" id="UP000272778"/>
    </source>
</evidence>
<dbReference type="CDD" id="cd16329">
    <property type="entry name" value="LolA_like"/>
    <property type="match status" value="1"/>
</dbReference>
<dbReference type="EMBL" id="RQIS01000011">
    <property type="protein sequence ID" value="RQH04966.1"/>
    <property type="molecule type" value="Genomic_DNA"/>
</dbReference>
<dbReference type="OrthoDB" id="6751304at2"/>
<keyword evidence="1" id="KW-0732">Signal</keyword>
<dbReference type="AlphaFoldDB" id="A0A3N6PY45"/>
<dbReference type="Gene3D" id="2.50.20.10">
    <property type="entry name" value="Lipoprotein localisation LolA/LolB/LppX"/>
    <property type="match status" value="1"/>
</dbReference>
<proteinExistence type="predicted"/>
<reference evidence="2 3" key="1">
    <citation type="submission" date="2018-11" db="EMBL/GenBank/DDBJ databases">
        <title>Paraburkholderia sp. DHOA04, isolated from soil.</title>
        <authorList>
            <person name="Gao Z.-H."/>
            <person name="Qiu L.-H."/>
            <person name="Fu J.-C."/>
        </authorList>
    </citation>
    <scope>NUCLEOTIDE SEQUENCE [LARGE SCALE GENOMIC DNA]</scope>
    <source>
        <strain evidence="2 3">DHOA04</strain>
    </source>
</reference>
<feature type="signal peptide" evidence="1">
    <location>
        <begin position="1"/>
        <end position="22"/>
    </location>
</feature>
<dbReference type="Pfam" id="PF07044">
    <property type="entry name" value="DUF1329"/>
    <property type="match status" value="1"/>
</dbReference>
<organism evidence="2 3">
    <name type="scientific">Paraburkholderia dinghuensis</name>
    <dbReference type="NCBI Taxonomy" id="2305225"/>
    <lineage>
        <taxon>Bacteria</taxon>
        <taxon>Pseudomonadati</taxon>
        <taxon>Pseudomonadota</taxon>
        <taxon>Betaproteobacteria</taxon>
        <taxon>Burkholderiales</taxon>
        <taxon>Burkholderiaceae</taxon>
        <taxon>Paraburkholderia</taxon>
    </lineage>
</organism>
<feature type="chain" id="PRO_5018278887" evidence="1">
    <location>
        <begin position="23"/>
        <end position="454"/>
    </location>
</feature>
<comment type="caution">
    <text evidence="2">The sequence shown here is derived from an EMBL/GenBank/DDBJ whole genome shotgun (WGS) entry which is preliminary data.</text>
</comment>
<dbReference type="RefSeq" id="WP_124152101.1">
    <property type="nucleotide sequence ID" value="NZ_RQIS01000011.1"/>
</dbReference>
<dbReference type="Proteomes" id="UP000272778">
    <property type="component" value="Unassembled WGS sequence"/>
</dbReference>
<accession>A0A3N6PY45</accession>